<dbReference type="PANTHER" id="PTHR37826:SF3">
    <property type="entry name" value="J DOMAIN-CONTAINING PROTEIN"/>
    <property type="match status" value="1"/>
</dbReference>
<dbReference type="InterPro" id="IPR005735">
    <property type="entry name" value="Znf_LSD1"/>
</dbReference>
<keyword evidence="1" id="KW-0472">Membrane</keyword>
<gene>
    <name evidence="3" type="ORF">GV832_13740</name>
</gene>
<keyword evidence="4" id="KW-1185">Reference proteome</keyword>
<evidence type="ECO:0000256" key="1">
    <source>
        <dbReference type="SAM" id="Phobius"/>
    </source>
</evidence>
<reference evidence="3" key="1">
    <citation type="submission" date="2020-01" db="EMBL/GenBank/DDBJ databases">
        <authorList>
            <person name="Chen W.-M."/>
        </authorList>
    </citation>
    <scope>NUCLEOTIDE SEQUENCE</scope>
    <source>
        <strain evidence="3">CYK-10</strain>
    </source>
</reference>
<proteinExistence type="predicted"/>
<keyword evidence="3" id="KW-0378">Hydrolase</keyword>
<dbReference type="Pfam" id="PF06943">
    <property type="entry name" value="zf-LSD1"/>
    <property type="match status" value="1"/>
</dbReference>
<evidence type="ECO:0000313" key="4">
    <source>
        <dbReference type="Proteomes" id="UP001193501"/>
    </source>
</evidence>
<keyword evidence="1" id="KW-0812">Transmembrane</keyword>
<feature type="transmembrane region" description="Helical" evidence="1">
    <location>
        <begin position="347"/>
        <end position="369"/>
    </location>
</feature>
<comment type="caution">
    <text evidence="3">The sequence shown here is derived from an EMBL/GenBank/DDBJ whole genome shotgun (WGS) entry which is preliminary data.</text>
</comment>
<keyword evidence="3" id="KW-0067">ATP-binding</keyword>
<dbReference type="Gene3D" id="2.20.28.30">
    <property type="entry name" value="RNA polymerase ii, chain L"/>
    <property type="match status" value="1"/>
</dbReference>
<dbReference type="AlphaFoldDB" id="A0AAE4Y9V3"/>
<evidence type="ECO:0000313" key="3">
    <source>
        <dbReference type="EMBL" id="NBZ88651.1"/>
    </source>
</evidence>
<accession>A0AAE4Y9V3</accession>
<keyword evidence="3" id="KW-0347">Helicase</keyword>
<dbReference type="EMBL" id="JAABNR010000012">
    <property type="protein sequence ID" value="NBZ88651.1"/>
    <property type="molecule type" value="Genomic_DNA"/>
</dbReference>
<dbReference type="PANTHER" id="PTHR37826">
    <property type="entry name" value="FLOTILLIN BAND_7_5 DOMAIN PROTEIN"/>
    <property type="match status" value="1"/>
</dbReference>
<dbReference type="GO" id="GO:0004386">
    <property type="term" value="F:helicase activity"/>
    <property type="evidence" value="ECO:0007669"/>
    <property type="project" value="UniProtKB-KW"/>
</dbReference>
<organism evidence="3 4">
    <name type="scientific">Stagnihabitans tardus</name>
    <dbReference type="NCBI Taxonomy" id="2699202"/>
    <lineage>
        <taxon>Bacteria</taxon>
        <taxon>Pseudomonadati</taxon>
        <taxon>Pseudomonadota</taxon>
        <taxon>Alphaproteobacteria</taxon>
        <taxon>Rhodobacterales</taxon>
        <taxon>Paracoccaceae</taxon>
        <taxon>Stagnihabitans</taxon>
    </lineage>
</organism>
<evidence type="ECO:0000259" key="2">
    <source>
        <dbReference type="Pfam" id="PF06943"/>
    </source>
</evidence>
<name>A0AAE4Y9V3_9RHOB</name>
<keyword evidence="1" id="KW-1133">Transmembrane helix</keyword>
<keyword evidence="3" id="KW-0547">Nucleotide-binding</keyword>
<sequence length="373" mass="41791">MIAEEHRYPCGQCGAELRFAPGATRLKCAHCGHEQEIAGEASKGPWGAGTKVKRFEEIPLARGLSNDMPLAQTAEVRATKCPNCGAQVQFDGAKHAAECPFCASPVVVDTGSTRKLKPQAVLPFQLDEKTAHKAMLDWLGSLWFAPNGLLQYTRSGREMNGIYVPYWTFDADTETDYRGQRGDAYYETRTVTVNVNGRNEQRQEQVRKIRWSNVRGHVARDFDDVLAIASTALPTNLAEHLEPWDLSLLEPYRPDYLAGFSAEGYTVALADGHQVARQKMEYVIQGDIRRDIGGDEQRIDKMDVDWQDETFKHILLPIWMAAYKYNGKSYRFLVNGQTGEVQGERPWSVWKIAFAVLAAAVVAGVVWYVTQNA</sequence>
<feature type="domain" description="Zinc finger LSD1-type" evidence="2">
    <location>
        <begin position="10"/>
        <end position="32"/>
    </location>
</feature>
<protein>
    <submittedName>
        <fullName evidence="3">Primosomal protein N' (Replication factor Y) -superfamily II helicase</fullName>
    </submittedName>
</protein>
<dbReference type="Proteomes" id="UP001193501">
    <property type="component" value="Unassembled WGS sequence"/>
</dbReference>